<dbReference type="Proteomes" id="UP000275076">
    <property type="component" value="Unassembled WGS sequence"/>
</dbReference>
<keyword evidence="4" id="KW-1185">Reference proteome</keyword>
<keyword evidence="1" id="KW-0472">Membrane</keyword>
<reference evidence="3 4" key="1">
    <citation type="submission" date="2018-10" db="EMBL/GenBank/DDBJ databases">
        <title>Draft genome sequence of Bacillus salarius IM0101, isolated from a hypersaline soil in Inner Mongolia, China.</title>
        <authorList>
            <person name="Yamprayoonswat W."/>
            <person name="Boonvisut S."/>
            <person name="Jumpathong W."/>
            <person name="Sittihan S."/>
            <person name="Ruangsuj P."/>
            <person name="Wanthongcharoen S."/>
            <person name="Thongpramul N."/>
            <person name="Pimmason S."/>
            <person name="Yu B."/>
            <person name="Yasawong M."/>
        </authorList>
    </citation>
    <scope>NUCLEOTIDE SEQUENCE [LARGE SCALE GENOMIC DNA]</scope>
    <source>
        <strain evidence="3 4">IM0101</strain>
    </source>
</reference>
<keyword evidence="1" id="KW-0812">Transmembrane</keyword>
<gene>
    <name evidence="3" type="ORF">D7Z54_00360</name>
</gene>
<evidence type="ECO:0000259" key="2">
    <source>
        <dbReference type="Pfam" id="PF07670"/>
    </source>
</evidence>
<accession>A0A428N9K3</accession>
<dbReference type="RefSeq" id="WP_125553344.1">
    <property type="nucleotide sequence ID" value="NZ_RBVX01000001.1"/>
</dbReference>
<feature type="transmembrane region" description="Helical" evidence="1">
    <location>
        <begin position="87"/>
        <end position="108"/>
    </location>
</feature>
<sequence length="317" mass="34682">MKTLKQGCIAGLQTTWTLGKIIFPITLIITMLGYTPVLTWIAGLLAPLMGWIGLPGEAAIPLVLGNVLNLYAAIGAILSMDLAVKEVFILAVMLSFSHNLFIESAVAVKAGVRMSVVLAVRLGLAVLSAFLIHVFWKGGSEMASYGFVSHDSQSTISGWEGIIWEGISSAFFGVVQLAAVVIPIMIFIQMMKDLNWLQKFSTWMSPFTKMLGINKNTSTTLASGIFFGLAFGAGVMIQAIKDDNVKKKDVYLVLIFLVACHAVIEDTLIFIPLGIPVLPLLLIRFVTAVILTIIVAYVWKKVEKKKYIRKEATYDYS</sequence>
<feature type="transmembrane region" description="Helical" evidence="1">
    <location>
        <begin position="281"/>
        <end position="299"/>
    </location>
</feature>
<organism evidence="3 4">
    <name type="scientific">Salibacterium salarium</name>
    <dbReference type="NCBI Taxonomy" id="284579"/>
    <lineage>
        <taxon>Bacteria</taxon>
        <taxon>Bacillati</taxon>
        <taxon>Bacillota</taxon>
        <taxon>Bacilli</taxon>
        <taxon>Bacillales</taxon>
        <taxon>Bacillaceae</taxon>
    </lineage>
</organism>
<feature type="transmembrane region" description="Helical" evidence="1">
    <location>
        <begin position="220"/>
        <end position="240"/>
    </location>
</feature>
<dbReference type="InterPro" id="IPR011642">
    <property type="entry name" value="Gate_dom"/>
</dbReference>
<proteinExistence type="predicted"/>
<feature type="transmembrane region" description="Helical" evidence="1">
    <location>
        <begin position="58"/>
        <end position="80"/>
    </location>
</feature>
<feature type="transmembrane region" description="Helical" evidence="1">
    <location>
        <begin position="114"/>
        <end position="136"/>
    </location>
</feature>
<evidence type="ECO:0000313" key="4">
    <source>
        <dbReference type="Proteomes" id="UP000275076"/>
    </source>
</evidence>
<evidence type="ECO:0000313" key="3">
    <source>
        <dbReference type="EMBL" id="RSL35063.1"/>
    </source>
</evidence>
<feature type="transmembrane region" description="Helical" evidence="1">
    <location>
        <begin position="170"/>
        <end position="191"/>
    </location>
</feature>
<protein>
    <recommendedName>
        <fullName evidence="2">Nucleoside transporter/FeoB GTPase Gate domain-containing protein</fullName>
    </recommendedName>
</protein>
<keyword evidence="1" id="KW-1133">Transmembrane helix</keyword>
<feature type="domain" description="Nucleoside transporter/FeoB GTPase Gate" evidence="2">
    <location>
        <begin position="16"/>
        <end position="100"/>
    </location>
</feature>
<dbReference type="EMBL" id="RBVX01000001">
    <property type="protein sequence ID" value="RSL35063.1"/>
    <property type="molecule type" value="Genomic_DNA"/>
</dbReference>
<name>A0A428N9K3_9BACI</name>
<dbReference type="AlphaFoldDB" id="A0A428N9K3"/>
<feature type="domain" description="Nucleoside transporter/FeoB GTPase Gate" evidence="2">
    <location>
        <begin position="175"/>
        <end position="264"/>
    </location>
</feature>
<evidence type="ECO:0000256" key="1">
    <source>
        <dbReference type="SAM" id="Phobius"/>
    </source>
</evidence>
<feature type="transmembrane region" description="Helical" evidence="1">
    <location>
        <begin position="21"/>
        <end position="46"/>
    </location>
</feature>
<feature type="transmembrane region" description="Helical" evidence="1">
    <location>
        <begin position="252"/>
        <end position="275"/>
    </location>
</feature>
<dbReference type="OrthoDB" id="9779080at2"/>
<dbReference type="Pfam" id="PF07670">
    <property type="entry name" value="Gate"/>
    <property type="match status" value="2"/>
</dbReference>
<comment type="caution">
    <text evidence="3">The sequence shown here is derived from an EMBL/GenBank/DDBJ whole genome shotgun (WGS) entry which is preliminary data.</text>
</comment>